<dbReference type="Pfam" id="PF07705">
    <property type="entry name" value="CARDB"/>
    <property type="match status" value="2"/>
</dbReference>
<comment type="caution">
    <text evidence="2">The sequence shown here is derived from an EMBL/GenBank/DDBJ whole genome shotgun (WGS) entry which is preliminary data.</text>
</comment>
<protein>
    <recommendedName>
        <fullName evidence="1">CARDB domain-containing protein</fullName>
    </recommendedName>
</protein>
<evidence type="ECO:0000259" key="1">
    <source>
        <dbReference type="Pfam" id="PF07705"/>
    </source>
</evidence>
<dbReference type="Gene3D" id="2.60.40.10">
    <property type="entry name" value="Immunoglobulins"/>
    <property type="match status" value="2"/>
</dbReference>
<name>A0A133VPC0_9EURY</name>
<accession>A0A133VPC0</accession>
<evidence type="ECO:0000313" key="2">
    <source>
        <dbReference type="EMBL" id="KXB08277.1"/>
    </source>
</evidence>
<feature type="domain" description="CARDB" evidence="1">
    <location>
        <begin position="103"/>
        <end position="177"/>
    </location>
</feature>
<proteinExistence type="predicted"/>
<dbReference type="AlphaFoldDB" id="A0A133VPC0"/>
<dbReference type="EMBL" id="LHYK01000004">
    <property type="protein sequence ID" value="KXB08277.1"/>
    <property type="molecule type" value="Genomic_DNA"/>
</dbReference>
<keyword evidence="3" id="KW-1185">Reference proteome</keyword>
<feature type="non-terminal residue" evidence="2">
    <location>
        <position position="1"/>
    </location>
</feature>
<dbReference type="InterPro" id="IPR011635">
    <property type="entry name" value="CARDB"/>
</dbReference>
<dbReference type="NCBIfam" id="NF038353">
    <property type="entry name" value="FxLYD_dom"/>
    <property type="match status" value="1"/>
</dbReference>
<reference evidence="2 3" key="1">
    <citation type="journal article" date="2016" name="Sci. Rep.">
        <title>Metabolic traits of an uncultured archaeal lineage -MSBL1- from brine pools of the Red Sea.</title>
        <authorList>
            <person name="Mwirichia R."/>
            <person name="Alam I."/>
            <person name="Rashid M."/>
            <person name="Vinu M."/>
            <person name="Ba-Alawi W."/>
            <person name="Anthony Kamau A."/>
            <person name="Kamanda Ngugi D."/>
            <person name="Goker M."/>
            <person name="Klenk H.P."/>
            <person name="Bajic V."/>
            <person name="Stingl U."/>
        </authorList>
    </citation>
    <scope>NUCLEOTIDE SEQUENCE [LARGE SCALE GENOMIC DNA]</scope>
    <source>
        <strain evidence="2">SCGC-AAA385D11</strain>
    </source>
</reference>
<feature type="domain" description="CARDB" evidence="1">
    <location>
        <begin position="11"/>
        <end position="85"/>
    </location>
</feature>
<dbReference type="InterPro" id="IPR013783">
    <property type="entry name" value="Ig-like_fold"/>
</dbReference>
<gene>
    <name evidence="2" type="ORF">AKJ58_00300</name>
</gene>
<dbReference type="InterPro" id="IPR047676">
    <property type="entry name" value="FxLYD_dom"/>
</dbReference>
<organism evidence="2 3">
    <name type="scientific">candidate division MSBL1 archaeon SCGC-AAA385D11</name>
    <dbReference type="NCBI Taxonomy" id="1698286"/>
    <lineage>
        <taxon>Archaea</taxon>
        <taxon>Methanobacteriati</taxon>
        <taxon>Methanobacteriota</taxon>
        <taxon>candidate division MSBL1</taxon>
    </lineage>
</organism>
<sequence>GEEGVPAPAEFEVSNLTVTPSQVGPRESVSVSIEVQNVGDLSGDHKVELRVDENVEDSQTVTLEGGETTTVSFTIQRETKKSYSVSIGDLTQSFEVVTPAEFEVSNFTLNPEEPVVGEEFTASIDVKNVGELEGTYKAVWKVEGEVDDTHEVTLDPGETRSVTFSMIWNEAGTYNVSIGELEKNIEVKPVLKIIEHQKVAVEPYVRVWISGMLRNNSDNPLQPSVQVKYYDKEGYVIDTDSLSYSKIIPPKSEFPFRTRRIRVDDVEEIANYEIDASYQFYPNLNYLDDFTIIEDSRINNEVEVGFKNNSSEIADSVYLQVAFYNKQGEMLGVGVEVDPDTSAIGVPTKRNILPGEKRKLRLSFTYEEKREFSEYKLFISAWS</sequence>
<dbReference type="Proteomes" id="UP000070256">
    <property type="component" value="Unassembled WGS sequence"/>
</dbReference>
<evidence type="ECO:0000313" key="3">
    <source>
        <dbReference type="Proteomes" id="UP000070256"/>
    </source>
</evidence>